<organism evidence="2">
    <name type="scientific">Longilinea arvoryzae</name>
    <dbReference type="NCBI Taxonomy" id="360412"/>
    <lineage>
        <taxon>Bacteria</taxon>
        <taxon>Bacillati</taxon>
        <taxon>Chloroflexota</taxon>
        <taxon>Anaerolineae</taxon>
        <taxon>Anaerolineales</taxon>
        <taxon>Anaerolineaceae</taxon>
        <taxon>Longilinea</taxon>
    </lineage>
</organism>
<evidence type="ECO:0000313" key="3">
    <source>
        <dbReference type="Proteomes" id="UP000055060"/>
    </source>
</evidence>
<dbReference type="RefSeq" id="WP_201785873.1">
    <property type="nucleotide sequence ID" value="NZ_DF967972.1"/>
</dbReference>
<protein>
    <submittedName>
        <fullName evidence="2">Predicted hydrolase</fullName>
    </submittedName>
</protein>
<dbReference type="InterPro" id="IPR023214">
    <property type="entry name" value="HAD_sf"/>
</dbReference>
<dbReference type="GO" id="GO:0016787">
    <property type="term" value="F:hydrolase activity"/>
    <property type="evidence" value="ECO:0007669"/>
    <property type="project" value="UniProtKB-KW"/>
</dbReference>
<proteinExistence type="predicted"/>
<dbReference type="Proteomes" id="UP000055060">
    <property type="component" value="Unassembled WGS sequence"/>
</dbReference>
<dbReference type="SFLD" id="SFLDS00003">
    <property type="entry name" value="Haloacid_Dehalogenase"/>
    <property type="match status" value="1"/>
</dbReference>
<keyword evidence="1 2" id="KW-0378">Hydrolase</keyword>
<dbReference type="SUPFAM" id="SSF56784">
    <property type="entry name" value="HAD-like"/>
    <property type="match status" value="1"/>
</dbReference>
<dbReference type="InterPro" id="IPR036412">
    <property type="entry name" value="HAD-like_sf"/>
</dbReference>
<dbReference type="AlphaFoldDB" id="A0A0S7BF42"/>
<accession>A0A0S7BF42</accession>
<dbReference type="STRING" id="360412.LARV_00820"/>
<dbReference type="PANTHER" id="PTHR43316:SF8">
    <property type="entry name" value="HAD FAMILY HYDROLASE"/>
    <property type="match status" value="1"/>
</dbReference>
<dbReference type="EMBL" id="DF967972">
    <property type="protein sequence ID" value="GAP13078.1"/>
    <property type="molecule type" value="Genomic_DNA"/>
</dbReference>
<sequence length="233" mass="26201">MKLFDMIAFDADDTLWENEVIYLRTRQVLERVMEPYRPAAWVAERLYQTEMRNLKIYGYGIKSYGLSLVETAIQVSDGRVTGREIQSILDAVKSMLTADIQLLPHVAEIIPRLALRCPLMLITKGELLDQEAKVNRSGLGKYFQHVEIVSDKTESQYAGLLAQHAIPAGRFLMVGNSLRSDVLPVLALGGSAVYIPHPLNWAHENGEKPDGTPGFYELEHIGLLPELVQKLEE</sequence>
<dbReference type="Pfam" id="PF00702">
    <property type="entry name" value="Hydrolase"/>
    <property type="match status" value="1"/>
</dbReference>
<evidence type="ECO:0000313" key="2">
    <source>
        <dbReference type="EMBL" id="GAP13078.1"/>
    </source>
</evidence>
<dbReference type="SFLD" id="SFLDG01129">
    <property type="entry name" value="C1.5:_HAD__Beta-PGM__Phosphata"/>
    <property type="match status" value="1"/>
</dbReference>
<dbReference type="InterPro" id="IPR023198">
    <property type="entry name" value="PGP-like_dom2"/>
</dbReference>
<evidence type="ECO:0000256" key="1">
    <source>
        <dbReference type="ARBA" id="ARBA00022801"/>
    </source>
</evidence>
<dbReference type="Gene3D" id="1.10.150.240">
    <property type="entry name" value="Putative phosphatase, domain 2"/>
    <property type="match status" value="1"/>
</dbReference>
<dbReference type="PANTHER" id="PTHR43316">
    <property type="entry name" value="HYDROLASE, HALOACID DELAHOGENASE-RELATED"/>
    <property type="match status" value="1"/>
</dbReference>
<reference evidence="2" key="1">
    <citation type="submission" date="2015-07" db="EMBL/GenBank/DDBJ databases">
        <title>Draft Genome Sequences of Anaerolinea thermolimosa IMO-1, Bellilinea caldifistulae GOMI-1, Leptolinea tardivitalis YMTK-2, Levilinea saccharolytica KIBI-1,Longilinea arvoryzae KOME-1, Previously Described as Members of the Anaerolineaceae (Chloroflexi).</title>
        <authorList>
            <person name="Sekiguchi Y."/>
            <person name="Ohashi A."/>
            <person name="Matsuura N."/>
            <person name="Tourlousse M.D."/>
        </authorList>
    </citation>
    <scope>NUCLEOTIDE SEQUENCE [LARGE SCALE GENOMIC DNA]</scope>
    <source>
        <strain evidence="2">KOME-1</strain>
    </source>
</reference>
<gene>
    <name evidence="2" type="ORF">LARV_00820</name>
</gene>
<name>A0A0S7BF42_9CHLR</name>
<dbReference type="Gene3D" id="3.40.50.1000">
    <property type="entry name" value="HAD superfamily/HAD-like"/>
    <property type="match status" value="1"/>
</dbReference>
<keyword evidence="3" id="KW-1185">Reference proteome</keyword>
<dbReference type="InterPro" id="IPR051540">
    <property type="entry name" value="S-2-haloacid_dehalogenase"/>
</dbReference>